<reference evidence="2 3" key="1">
    <citation type="journal article" date="2016" name="Nat. Commun.">
        <title>Thousands of microbial genomes shed light on interconnected biogeochemical processes in an aquifer system.</title>
        <authorList>
            <person name="Anantharaman K."/>
            <person name="Brown C.T."/>
            <person name="Hug L.A."/>
            <person name="Sharon I."/>
            <person name="Castelle C.J."/>
            <person name="Probst A.J."/>
            <person name="Thomas B.C."/>
            <person name="Singh A."/>
            <person name="Wilkins M.J."/>
            <person name="Karaoz U."/>
            <person name="Brodie E.L."/>
            <person name="Williams K.H."/>
            <person name="Hubbard S.S."/>
            <person name="Banfield J.F."/>
        </authorList>
    </citation>
    <scope>NUCLEOTIDE SEQUENCE [LARGE SCALE GENOMIC DNA]</scope>
</reference>
<dbReference type="PANTHER" id="PTHR45947">
    <property type="entry name" value="SULFOQUINOVOSYL TRANSFERASE SQD2"/>
    <property type="match status" value="1"/>
</dbReference>
<dbReference type="AlphaFoldDB" id="A0A1G2C135"/>
<dbReference type="Gene3D" id="3.40.50.2000">
    <property type="entry name" value="Glycogen Phosphorylase B"/>
    <property type="match status" value="2"/>
</dbReference>
<feature type="domain" description="Glycosyl transferase family 1" evidence="1">
    <location>
        <begin position="156"/>
        <end position="305"/>
    </location>
</feature>
<proteinExistence type="predicted"/>
<dbReference type="GO" id="GO:0016757">
    <property type="term" value="F:glycosyltransferase activity"/>
    <property type="evidence" value="ECO:0007669"/>
    <property type="project" value="InterPro"/>
</dbReference>
<evidence type="ECO:0000313" key="2">
    <source>
        <dbReference type="EMBL" id="OGY94841.1"/>
    </source>
</evidence>
<sequence>RVADDFELTLLIEKSNSDIKFFDNVKNIKVQKFNSGLWRILENFWLILFIRLGGTRDFYIHYSQISAISASLIARLTGGRTFYWNCGMMWLFGEKRLLGLILKMVTYLVTGVQALVDGYSQHYQITKDKIKIMPNWVDLHRFEDIQNDELLSKYALEPGISYVLFVHRLAKRKGVHYIASIAKQFAGQPNIKFLIVGDGPYRQELAQDIKDLNNVILLGKIANKDIPGLMKISKLFFMPSEEEGFPRVLLEAMASGLPYVAFDIGGVREISTPEQQLYIVDGPANMAVAIGDILKDQSVYDKLREVNLVQVRQFDIMVVKNNFKDLF</sequence>
<dbReference type="Pfam" id="PF00534">
    <property type="entry name" value="Glycos_transf_1"/>
    <property type="match status" value="1"/>
</dbReference>
<protein>
    <recommendedName>
        <fullName evidence="1">Glycosyl transferase family 1 domain-containing protein</fullName>
    </recommendedName>
</protein>
<accession>A0A1G2C135</accession>
<dbReference type="Proteomes" id="UP000177626">
    <property type="component" value="Unassembled WGS sequence"/>
</dbReference>
<organism evidence="2 3">
    <name type="scientific">Candidatus Komeilibacteria bacterium RIFOXYC1_FULL_37_11</name>
    <dbReference type="NCBI Taxonomy" id="1798555"/>
    <lineage>
        <taxon>Bacteria</taxon>
        <taxon>Candidatus Komeiliibacteriota</taxon>
    </lineage>
</organism>
<dbReference type="PANTHER" id="PTHR45947:SF3">
    <property type="entry name" value="SULFOQUINOVOSYL TRANSFERASE SQD2"/>
    <property type="match status" value="1"/>
</dbReference>
<feature type="non-terminal residue" evidence="2">
    <location>
        <position position="1"/>
    </location>
</feature>
<evidence type="ECO:0000259" key="1">
    <source>
        <dbReference type="Pfam" id="PF00534"/>
    </source>
</evidence>
<gene>
    <name evidence="2" type="ORF">A2406_04530</name>
</gene>
<comment type="caution">
    <text evidence="2">The sequence shown here is derived from an EMBL/GenBank/DDBJ whole genome shotgun (WGS) entry which is preliminary data.</text>
</comment>
<dbReference type="SUPFAM" id="SSF53756">
    <property type="entry name" value="UDP-Glycosyltransferase/glycogen phosphorylase"/>
    <property type="match status" value="1"/>
</dbReference>
<dbReference type="InterPro" id="IPR001296">
    <property type="entry name" value="Glyco_trans_1"/>
</dbReference>
<name>A0A1G2C135_9BACT</name>
<dbReference type="CDD" id="cd03801">
    <property type="entry name" value="GT4_PimA-like"/>
    <property type="match status" value="1"/>
</dbReference>
<dbReference type="InterPro" id="IPR050194">
    <property type="entry name" value="Glycosyltransferase_grp1"/>
</dbReference>
<dbReference type="EMBL" id="MHKQ01000002">
    <property type="protein sequence ID" value="OGY94841.1"/>
    <property type="molecule type" value="Genomic_DNA"/>
</dbReference>
<evidence type="ECO:0000313" key="3">
    <source>
        <dbReference type="Proteomes" id="UP000177626"/>
    </source>
</evidence>